<dbReference type="SUPFAM" id="SSF56214">
    <property type="entry name" value="4'-phosphopantetheinyl transferase"/>
    <property type="match status" value="2"/>
</dbReference>
<name>A0ABV3XWG1_9RHOB</name>
<accession>A0ABV3XWG1</accession>
<dbReference type="InterPro" id="IPR050559">
    <property type="entry name" value="P-Pant_transferase_sf"/>
</dbReference>
<dbReference type="EMBL" id="JBEHHI010000003">
    <property type="protein sequence ID" value="MEX5729697.1"/>
    <property type="molecule type" value="Genomic_DNA"/>
</dbReference>
<organism evidence="4 5">
    <name type="scientific">Rhodovulum iodosum</name>
    <dbReference type="NCBI Taxonomy" id="68291"/>
    <lineage>
        <taxon>Bacteria</taxon>
        <taxon>Pseudomonadati</taxon>
        <taxon>Pseudomonadota</taxon>
        <taxon>Alphaproteobacteria</taxon>
        <taxon>Rhodobacterales</taxon>
        <taxon>Paracoccaceae</taxon>
        <taxon>Rhodovulum</taxon>
    </lineage>
</organism>
<sequence>MPVEIDLWLWALDPPPDLAARLAKRLAPEEQARAARFVHPRHGSRFSAARGRMREILAGYVGGAPEALRFHYNPQGKPGLEAGPAFNLSHAGGWAALAVTQAQVALGIDIEAVRQVDPAVADRFFSPDERAELSRFAPGDWATGFFRCWTRKEAVVKACGPGLSMPLDSFDVTLGETAAVRRIDGGAAEDWALLPLTLGPGLFGAVAVENHRRPVRLRWCEGRRPVAPLG</sequence>
<dbReference type="PANTHER" id="PTHR12215:SF10">
    <property type="entry name" value="L-AMINOADIPATE-SEMIALDEHYDE DEHYDROGENASE-PHOSPHOPANTETHEINYL TRANSFERASE"/>
    <property type="match status" value="1"/>
</dbReference>
<dbReference type="PANTHER" id="PTHR12215">
    <property type="entry name" value="PHOSPHOPANTETHEINE TRANSFERASE"/>
    <property type="match status" value="1"/>
</dbReference>
<evidence type="ECO:0000313" key="4">
    <source>
        <dbReference type="EMBL" id="MEX5729697.1"/>
    </source>
</evidence>
<dbReference type="InterPro" id="IPR037143">
    <property type="entry name" value="4-PPantetheinyl_Trfase_dom_sf"/>
</dbReference>
<comment type="caution">
    <text evidence="4">The sequence shown here is derived from an EMBL/GenBank/DDBJ whole genome shotgun (WGS) entry which is preliminary data.</text>
</comment>
<evidence type="ECO:0000259" key="3">
    <source>
        <dbReference type="Pfam" id="PF01648"/>
    </source>
</evidence>
<dbReference type="Proteomes" id="UP001560019">
    <property type="component" value="Unassembled WGS sequence"/>
</dbReference>
<dbReference type="InterPro" id="IPR008278">
    <property type="entry name" value="4-PPantetheinyl_Trfase_dom"/>
</dbReference>
<dbReference type="RefSeq" id="WP_125403295.1">
    <property type="nucleotide sequence ID" value="NZ_JBEHHI010000003.1"/>
</dbReference>
<reference evidence="4 5" key="1">
    <citation type="submission" date="2024-06" db="EMBL/GenBank/DDBJ databases">
        <title>Genome of Rhodovulum iodosum, a marine photoferrotroph.</title>
        <authorList>
            <person name="Bianchini G."/>
            <person name="Nikeleit V."/>
            <person name="Kappler A."/>
            <person name="Bryce C."/>
            <person name="Sanchez-Baracaldo P."/>
        </authorList>
    </citation>
    <scope>NUCLEOTIDE SEQUENCE [LARGE SCALE GENOMIC DNA]</scope>
    <source>
        <strain evidence="4 5">UT/N1</strain>
    </source>
</reference>
<evidence type="ECO:0000256" key="2">
    <source>
        <dbReference type="ARBA" id="ARBA00022679"/>
    </source>
</evidence>
<comment type="similarity">
    <text evidence="1">Belongs to the P-Pant transferase superfamily. Gsp/Sfp/HetI/AcpT family.</text>
</comment>
<dbReference type="GO" id="GO:0016740">
    <property type="term" value="F:transferase activity"/>
    <property type="evidence" value="ECO:0007669"/>
    <property type="project" value="UniProtKB-KW"/>
</dbReference>
<dbReference type="Pfam" id="PF01648">
    <property type="entry name" value="ACPS"/>
    <property type="match status" value="1"/>
</dbReference>
<proteinExistence type="inferred from homology"/>
<evidence type="ECO:0000313" key="5">
    <source>
        <dbReference type="Proteomes" id="UP001560019"/>
    </source>
</evidence>
<keyword evidence="5" id="KW-1185">Reference proteome</keyword>
<feature type="domain" description="4'-phosphopantetheinyl transferase" evidence="3">
    <location>
        <begin position="106"/>
        <end position="184"/>
    </location>
</feature>
<evidence type="ECO:0000256" key="1">
    <source>
        <dbReference type="ARBA" id="ARBA00010990"/>
    </source>
</evidence>
<protein>
    <submittedName>
        <fullName evidence="4">4'-phosphopantetheinyl transferase</fullName>
    </submittedName>
</protein>
<gene>
    <name evidence="4" type="ORF">Ga0609869_003050</name>
</gene>
<keyword evidence="2 4" id="KW-0808">Transferase</keyword>
<dbReference type="Gene3D" id="3.90.470.20">
    <property type="entry name" value="4'-phosphopantetheinyl transferase domain"/>
    <property type="match status" value="2"/>
</dbReference>